<evidence type="ECO:0000313" key="2">
    <source>
        <dbReference type="EMBL" id="KAH9361514.1"/>
    </source>
</evidence>
<dbReference type="OrthoDB" id="6532103at2759"/>
<organism evidence="2 3">
    <name type="scientific">Haemaphysalis longicornis</name>
    <name type="common">Bush tick</name>
    <dbReference type="NCBI Taxonomy" id="44386"/>
    <lineage>
        <taxon>Eukaryota</taxon>
        <taxon>Metazoa</taxon>
        <taxon>Ecdysozoa</taxon>
        <taxon>Arthropoda</taxon>
        <taxon>Chelicerata</taxon>
        <taxon>Arachnida</taxon>
        <taxon>Acari</taxon>
        <taxon>Parasitiformes</taxon>
        <taxon>Ixodida</taxon>
        <taxon>Ixodoidea</taxon>
        <taxon>Ixodidae</taxon>
        <taxon>Haemaphysalinae</taxon>
        <taxon>Haemaphysalis</taxon>
    </lineage>
</organism>
<feature type="region of interest" description="Disordered" evidence="1">
    <location>
        <begin position="34"/>
        <end position="65"/>
    </location>
</feature>
<sequence length="323" mass="36960">MEYTVEGADISPEEYNDQKLWSRAVKAHDHLFAKKKSVDTTASPPGGTKNGRGKNAKKETQKRVNYPIKRRQPLPRLPTSDYKIIYRPGGGLDLPGGLRPVNGGMLLQTVCRCADVDTAIARTQDKLRINPFNNSFTISTPSEERMRRYVKLQELQMKDQQHPLRAYVAAPDDAIKGIIYNVVYDQTQDEIFEDIINLNKSRNYTIADARQLGKTKSLRITFIGTKEIPREILFFGSIYTCHPLKSESVDLFQLLTSRTQGGRVPEGEDRLVPQVRRAAPRQTTTGLHTQMHPVQWRSFHGHQEMQAAFREIRQFQAKDVYQY</sequence>
<comment type="caution">
    <text evidence="2">The sequence shown here is derived from an EMBL/GenBank/DDBJ whole genome shotgun (WGS) entry which is preliminary data.</text>
</comment>
<accession>A0A9J6FEQ7</accession>
<protein>
    <submittedName>
        <fullName evidence="2">Uncharacterized protein</fullName>
    </submittedName>
</protein>
<name>A0A9J6FEQ7_HAELO</name>
<dbReference type="Proteomes" id="UP000821853">
    <property type="component" value="Chromosome 1"/>
</dbReference>
<dbReference type="VEuPathDB" id="VectorBase:HLOH_050345"/>
<dbReference type="AlphaFoldDB" id="A0A9J6FEQ7"/>
<gene>
    <name evidence="2" type="ORF">HPB48_001384</name>
</gene>
<evidence type="ECO:0000313" key="3">
    <source>
        <dbReference type="Proteomes" id="UP000821853"/>
    </source>
</evidence>
<dbReference type="EMBL" id="JABSTR010000001">
    <property type="protein sequence ID" value="KAH9361514.1"/>
    <property type="molecule type" value="Genomic_DNA"/>
</dbReference>
<keyword evidence="3" id="KW-1185">Reference proteome</keyword>
<proteinExistence type="predicted"/>
<reference evidence="2 3" key="1">
    <citation type="journal article" date="2020" name="Cell">
        <title>Large-Scale Comparative Analyses of Tick Genomes Elucidate Their Genetic Diversity and Vector Capacities.</title>
        <authorList>
            <consortium name="Tick Genome and Microbiome Consortium (TIGMIC)"/>
            <person name="Jia N."/>
            <person name="Wang J."/>
            <person name="Shi W."/>
            <person name="Du L."/>
            <person name="Sun Y."/>
            <person name="Zhan W."/>
            <person name="Jiang J.F."/>
            <person name="Wang Q."/>
            <person name="Zhang B."/>
            <person name="Ji P."/>
            <person name="Bell-Sakyi L."/>
            <person name="Cui X.M."/>
            <person name="Yuan T.T."/>
            <person name="Jiang B.G."/>
            <person name="Yang W.F."/>
            <person name="Lam T.T."/>
            <person name="Chang Q.C."/>
            <person name="Ding S.J."/>
            <person name="Wang X.J."/>
            <person name="Zhu J.G."/>
            <person name="Ruan X.D."/>
            <person name="Zhao L."/>
            <person name="Wei J.T."/>
            <person name="Ye R.Z."/>
            <person name="Que T.C."/>
            <person name="Du C.H."/>
            <person name="Zhou Y.H."/>
            <person name="Cheng J.X."/>
            <person name="Dai P.F."/>
            <person name="Guo W.B."/>
            <person name="Han X.H."/>
            <person name="Huang E.J."/>
            <person name="Li L.F."/>
            <person name="Wei W."/>
            <person name="Gao Y.C."/>
            <person name="Liu J.Z."/>
            <person name="Shao H.Z."/>
            <person name="Wang X."/>
            <person name="Wang C.C."/>
            <person name="Yang T.C."/>
            <person name="Huo Q.B."/>
            <person name="Li W."/>
            <person name="Chen H.Y."/>
            <person name="Chen S.E."/>
            <person name="Zhou L.G."/>
            <person name="Ni X.B."/>
            <person name="Tian J.H."/>
            <person name="Sheng Y."/>
            <person name="Liu T."/>
            <person name="Pan Y.S."/>
            <person name="Xia L.Y."/>
            <person name="Li J."/>
            <person name="Zhao F."/>
            <person name="Cao W.C."/>
        </authorList>
    </citation>
    <scope>NUCLEOTIDE SEQUENCE [LARGE SCALE GENOMIC DNA]</scope>
    <source>
        <strain evidence="2">HaeL-2018</strain>
    </source>
</reference>
<evidence type="ECO:0000256" key="1">
    <source>
        <dbReference type="SAM" id="MobiDB-lite"/>
    </source>
</evidence>